<feature type="domain" description="HTH tetR-type" evidence="4">
    <location>
        <begin position="5"/>
        <end position="65"/>
    </location>
</feature>
<dbReference type="SUPFAM" id="SSF48498">
    <property type="entry name" value="Tetracyclin repressor-like, C-terminal domain"/>
    <property type="match status" value="1"/>
</dbReference>
<dbReference type="PROSITE" id="PS50977">
    <property type="entry name" value="HTH_TETR_2"/>
    <property type="match status" value="1"/>
</dbReference>
<sequence>MERASDAKDHLLSSAIELIMIQGYNAVSVQAICDHADVKKGSFYYFFPSKLDLLLEVIEAREGYFRQLLERAMSMDLAPLERILYIFDLFYKDQKSLTETSGKVPGCIIGNLALELSTQEEVVRRKLQRTFQVWAAYFEQALQEAVLSKDIPEIDPGFTAQAILAYFEGVVLLAKTRNDPGLIKQFAKTALLLARGSAPYLSQEDC</sequence>
<accession>X1THF9</accession>
<organism evidence="5">
    <name type="scientific">marine sediment metagenome</name>
    <dbReference type="NCBI Taxonomy" id="412755"/>
    <lineage>
        <taxon>unclassified sequences</taxon>
        <taxon>metagenomes</taxon>
        <taxon>ecological metagenomes</taxon>
    </lineage>
</organism>
<dbReference type="AlphaFoldDB" id="X1THF9"/>
<keyword evidence="3" id="KW-0804">Transcription</keyword>
<dbReference type="InterPro" id="IPR036271">
    <property type="entry name" value="Tet_transcr_reg_TetR-rel_C_sf"/>
</dbReference>
<proteinExistence type="predicted"/>
<dbReference type="SUPFAM" id="SSF46689">
    <property type="entry name" value="Homeodomain-like"/>
    <property type="match status" value="1"/>
</dbReference>
<evidence type="ECO:0000256" key="3">
    <source>
        <dbReference type="ARBA" id="ARBA00023163"/>
    </source>
</evidence>
<dbReference type="InterPro" id="IPR001647">
    <property type="entry name" value="HTH_TetR"/>
</dbReference>
<dbReference type="PANTHER" id="PTHR47506">
    <property type="entry name" value="TRANSCRIPTIONAL REGULATORY PROTEIN"/>
    <property type="match status" value="1"/>
</dbReference>
<gene>
    <name evidence="5" type="ORF">S12H4_12979</name>
</gene>
<keyword evidence="1" id="KW-0805">Transcription regulation</keyword>
<evidence type="ECO:0000259" key="4">
    <source>
        <dbReference type="PROSITE" id="PS50977"/>
    </source>
</evidence>
<dbReference type="EMBL" id="BARW01006190">
    <property type="protein sequence ID" value="GAI86985.1"/>
    <property type="molecule type" value="Genomic_DNA"/>
</dbReference>
<dbReference type="Pfam" id="PF00440">
    <property type="entry name" value="TetR_N"/>
    <property type="match status" value="1"/>
</dbReference>
<dbReference type="Pfam" id="PF16925">
    <property type="entry name" value="TetR_C_13"/>
    <property type="match status" value="1"/>
</dbReference>
<comment type="caution">
    <text evidence="5">The sequence shown here is derived from an EMBL/GenBank/DDBJ whole genome shotgun (WGS) entry which is preliminary data.</text>
</comment>
<dbReference type="InterPro" id="IPR009057">
    <property type="entry name" value="Homeodomain-like_sf"/>
</dbReference>
<evidence type="ECO:0000313" key="5">
    <source>
        <dbReference type="EMBL" id="GAI86985.1"/>
    </source>
</evidence>
<dbReference type="GO" id="GO:0003677">
    <property type="term" value="F:DNA binding"/>
    <property type="evidence" value="ECO:0007669"/>
    <property type="project" value="UniProtKB-KW"/>
</dbReference>
<evidence type="ECO:0000256" key="1">
    <source>
        <dbReference type="ARBA" id="ARBA00023015"/>
    </source>
</evidence>
<dbReference type="PRINTS" id="PR00455">
    <property type="entry name" value="HTHTETR"/>
</dbReference>
<dbReference type="InterPro" id="IPR011075">
    <property type="entry name" value="TetR_C"/>
</dbReference>
<protein>
    <recommendedName>
        <fullName evidence="4">HTH tetR-type domain-containing protein</fullName>
    </recommendedName>
</protein>
<evidence type="ECO:0000256" key="2">
    <source>
        <dbReference type="ARBA" id="ARBA00023125"/>
    </source>
</evidence>
<name>X1THF9_9ZZZZ</name>
<dbReference type="PANTHER" id="PTHR47506:SF1">
    <property type="entry name" value="HTH-TYPE TRANSCRIPTIONAL REGULATOR YJDC"/>
    <property type="match status" value="1"/>
</dbReference>
<keyword evidence="2" id="KW-0238">DNA-binding</keyword>
<reference evidence="5" key="1">
    <citation type="journal article" date="2014" name="Front. Microbiol.">
        <title>High frequency of phylogenetically diverse reductive dehalogenase-homologous genes in deep subseafloor sedimentary metagenomes.</title>
        <authorList>
            <person name="Kawai M."/>
            <person name="Futagami T."/>
            <person name="Toyoda A."/>
            <person name="Takaki Y."/>
            <person name="Nishi S."/>
            <person name="Hori S."/>
            <person name="Arai W."/>
            <person name="Tsubouchi T."/>
            <person name="Morono Y."/>
            <person name="Uchiyama I."/>
            <person name="Ito T."/>
            <person name="Fujiyama A."/>
            <person name="Inagaki F."/>
            <person name="Takami H."/>
        </authorList>
    </citation>
    <scope>NUCLEOTIDE SEQUENCE</scope>
    <source>
        <strain evidence="5">Expedition CK06-06</strain>
    </source>
</reference>
<dbReference type="Gene3D" id="1.10.357.10">
    <property type="entry name" value="Tetracycline Repressor, domain 2"/>
    <property type="match status" value="1"/>
</dbReference>